<keyword evidence="1" id="KW-0805">Transcription regulation</keyword>
<dbReference type="Pfam" id="PF03131">
    <property type="entry name" value="bZIP_Maf"/>
    <property type="match status" value="1"/>
</dbReference>
<evidence type="ECO:0000256" key="1">
    <source>
        <dbReference type="ARBA" id="ARBA00023015"/>
    </source>
</evidence>
<evidence type="ECO:0000313" key="10">
    <source>
        <dbReference type="Proteomes" id="UP000007303"/>
    </source>
</evidence>
<dbReference type="InParanoid" id="H3C4G9"/>
<dbReference type="GO" id="GO:0000981">
    <property type="term" value="F:DNA-binding transcription factor activity, RNA polymerase II-specific"/>
    <property type="evidence" value="ECO:0007669"/>
    <property type="project" value="TreeGrafter"/>
</dbReference>
<keyword evidence="4" id="KW-0539">Nucleus</keyword>
<name>H3C4G9_TETNG</name>
<dbReference type="GeneTree" id="ENSGT00940000162747"/>
<dbReference type="PANTHER" id="PTHR10129">
    <property type="entry name" value="TRANSCRIPTION FACTOR MAF"/>
    <property type="match status" value="1"/>
</dbReference>
<keyword evidence="10" id="KW-1185">Reference proteome</keyword>
<dbReference type="InterPro" id="IPR024874">
    <property type="entry name" value="Transcription_factor_Maf_fam"/>
</dbReference>
<reference evidence="9" key="3">
    <citation type="submission" date="2025-09" db="UniProtKB">
        <authorList>
            <consortium name="Ensembl"/>
        </authorList>
    </citation>
    <scope>IDENTIFICATION</scope>
</reference>
<dbReference type="PANTHER" id="PTHR10129:SF30">
    <property type="entry name" value="TRANSCRIPTION FACTOR MAFA"/>
    <property type="match status" value="1"/>
</dbReference>
<dbReference type="Gene3D" id="1.20.5.170">
    <property type="match status" value="1"/>
</dbReference>
<feature type="compositionally biased region" description="Low complexity" evidence="6">
    <location>
        <begin position="49"/>
        <end position="78"/>
    </location>
</feature>
<dbReference type="AlphaFoldDB" id="H3C4G9"/>
<feature type="region of interest" description="Disordered" evidence="6">
    <location>
        <begin position="42"/>
        <end position="79"/>
    </location>
</feature>
<dbReference type="CDD" id="cd14718">
    <property type="entry name" value="bZIP_Maf_large"/>
    <property type="match status" value="1"/>
</dbReference>
<dbReference type="GO" id="GO:0005634">
    <property type="term" value="C:nucleus"/>
    <property type="evidence" value="ECO:0007669"/>
    <property type="project" value="TreeGrafter"/>
</dbReference>
<feature type="domain" description="Basic leucine zipper" evidence="7">
    <location>
        <begin position="144"/>
        <end position="233"/>
    </location>
</feature>
<keyword evidence="5" id="KW-0175">Coiled coil</keyword>
<dbReference type="HOGENOM" id="CLU_063062_0_0_1"/>
<evidence type="ECO:0000259" key="8">
    <source>
        <dbReference type="Pfam" id="PF08383"/>
    </source>
</evidence>
<evidence type="ECO:0000256" key="4">
    <source>
        <dbReference type="ARBA" id="ARBA00023242"/>
    </source>
</evidence>
<reference evidence="10" key="1">
    <citation type="journal article" date="2004" name="Nature">
        <title>Genome duplication in the teleost fish Tetraodon nigroviridis reveals the early vertebrate proto-karyotype.</title>
        <authorList>
            <person name="Jaillon O."/>
            <person name="Aury J.-M."/>
            <person name="Brunet F."/>
            <person name="Petit J.-L."/>
            <person name="Stange-Thomann N."/>
            <person name="Mauceli E."/>
            <person name="Bouneau L."/>
            <person name="Fischer C."/>
            <person name="Ozouf-Costaz C."/>
            <person name="Bernot A."/>
            <person name="Nicaud S."/>
            <person name="Jaffe D."/>
            <person name="Fisher S."/>
            <person name="Lutfalla G."/>
            <person name="Dossat C."/>
            <person name="Segurens B."/>
            <person name="Dasilva C."/>
            <person name="Salanoubat M."/>
            <person name="Levy M."/>
            <person name="Boudet N."/>
            <person name="Castellano S."/>
            <person name="Anthouard V."/>
            <person name="Jubin C."/>
            <person name="Castelli V."/>
            <person name="Katinka M."/>
            <person name="Vacherie B."/>
            <person name="Biemont C."/>
            <person name="Skalli Z."/>
            <person name="Cattolico L."/>
            <person name="Poulain J."/>
            <person name="De Berardinis V."/>
            <person name="Cruaud C."/>
            <person name="Duprat S."/>
            <person name="Brottier P."/>
            <person name="Coutanceau J.-P."/>
            <person name="Gouzy J."/>
            <person name="Parra G."/>
            <person name="Lardier G."/>
            <person name="Chapple C."/>
            <person name="McKernan K.J."/>
            <person name="McEwan P."/>
            <person name="Bosak S."/>
            <person name="Kellis M."/>
            <person name="Volff J.-N."/>
            <person name="Guigo R."/>
            <person name="Zody M.C."/>
            <person name="Mesirov J."/>
            <person name="Lindblad-Toh K."/>
            <person name="Birren B."/>
            <person name="Nusbaum C."/>
            <person name="Kahn D."/>
            <person name="Robinson-Rechavi M."/>
            <person name="Laudet V."/>
            <person name="Schachter V."/>
            <person name="Quetier F."/>
            <person name="Saurin W."/>
            <person name="Scarpelli C."/>
            <person name="Wincker P."/>
            <person name="Lander E.S."/>
            <person name="Weissenbach J."/>
            <person name="Roest Crollius H."/>
        </authorList>
    </citation>
    <scope>NUCLEOTIDE SEQUENCE [LARGE SCALE GENOMIC DNA]</scope>
</reference>
<dbReference type="InterPro" id="IPR008917">
    <property type="entry name" value="TF_DNA-bd_sf"/>
</dbReference>
<proteinExistence type="predicted"/>
<feature type="domain" description="Maf transcription factor N-terminal" evidence="8">
    <location>
        <begin position="83"/>
        <end position="116"/>
    </location>
</feature>
<feature type="region of interest" description="Disordered" evidence="6">
    <location>
        <begin position="237"/>
        <end position="260"/>
    </location>
</feature>
<evidence type="ECO:0000259" key="7">
    <source>
        <dbReference type="Pfam" id="PF03131"/>
    </source>
</evidence>
<organism evidence="9 10">
    <name type="scientific">Tetraodon nigroviridis</name>
    <name type="common">Spotted green pufferfish</name>
    <name type="synonym">Chelonodon nigroviridis</name>
    <dbReference type="NCBI Taxonomy" id="99883"/>
    <lineage>
        <taxon>Eukaryota</taxon>
        <taxon>Metazoa</taxon>
        <taxon>Chordata</taxon>
        <taxon>Craniata</taxon>
        <taxon>Vertebrata</taxon>
        <taxon>Euteleostomi</taxon>
        <taxon>Actinopterygii</taxon>
        <taxon>Neopterygii</taxon>
        <taxon>Teleostei</taxon>
        <taxon>Neoteleostei</taxon>
        <taxon>Acanthomorphata</taxon>
        <taxon>Eupercaria</taxon>
        <taxon>Tetraodontiformes</taxon>
        <taxon>Tetradontoidea</taxon>
        <taxon>Tetraodontidae</taxon>
        <taxon>Tetraodon</taxon>
    </lineage>
</organism>
<dbReference type="Ensembl" id="ENSTNIT00000003046.1">
    <property type="protein sequence ID" value="ENSTNIP00000003138.1"/>
    <property type="gene ID" value="ENSTNIG00000001134.1"/>
</dbReference>
<evidence type="ECO:0000256" key="5">
    <source>
        <dbReference type="SAM" id="Coils"/>
    </source>
</evidence>
<protein>
    <submittedName>
        <fullName evidence="9">MAF bZIP transcription factor Aa</fullName>
    </submittedName>
</protein>
<keyword evidence="2" id="KW-0238">DNA-binding</keyword>
<evidence type="ECO:0000256" key="6">
    <source>
        <dbReference type="SAM" id="MobiDB-lite"/>
    </source>
</evidence>
<reference evidence="9" key="2">
    <citation type="submission" date="2025-08" db="UniProtKB">
        <authorList>
            <consortium name="Ensembl"/>
        </authorList>
    </citation>
    <scope>IDENTIFICATION</scope>
</reference>
<dbReference type="OMA" id="SYQHHLN"/>
<dbReference type="FunCoup" id="H3C4G9">
    <property type="interactions" value="68"/>
</dbReference>
<dbReference type="Pfam" id="PF08383">
    <property type="entry name" value="Maf_N"/>
    <property type="match status" value="1"/>
</dbReference>
<accession>H3C4G9</accession>
<evidence type="ECO:0000313" key="9">
    <source>
        <dbReference type="Ensembl" id="ENSTNIP00000003138.1"/>
    </source>
</evidence>
<dbReference type="InterPro" id="IPR004826">
    <property type="entry name" value="bZIP_Maf"/>
</dbReference>
<dbReference type="InterPro" id="IPR013592">
    <property type="entry name" value="Maf_TF_N"/>
</dbReference>
<keyword evidence="3" id="KW-0804">Transcription</keyword>
<dbReference type="SUPFAM" id="SSF47454">
    <property type="entry name" value="A DNA-binding domain in eukaryotic transcription factors"/>
    <property type="match status" value="1"/>
</dbReference>
<evidence type="ECO:0000256" key="2">
    <source>
        <dbReference type="ARBA" id="ARBA00023125"/>
    </source>
</evidence>
<feature type="coiled-coil region" evidence="5">
    <location>
        <begin position="209"/>
        <end position="236"/>
    </location>
</feature>
<dbReference type="STRING" id="99883.ENSTNIP00000003138"/>
<dbReference type="GO" id="GO:0000978">
    <property type="term" value="F:RNA polymerase II cis-regulatory region sequence-specific DNA binding"/>
    <property type="evidence" value="ECO:0007669"/>
    <property type="project" value="TreeGrafter"/>
</dbReference>
<dbReference type="FunFam" id="1.20.5.170:FF:000016">
    <property type="entry name" value="MAF bZIP transcription factor"/>
    <property type="match status" value="1"/>
</dbReference>
<evidence type="ECO:0000256" key="3">
    <source>
        <dbReference type="ARBA" id="ARBA00023163"/>
    </source>
</evidence>
<sequence length="260" mass="29182">MAADLAMSAELPSSPLAIEYVNDFDLMKFEVKKEPPEAERYCHRLPSGSLSSTPISTPCSSVPSSPSFGAPSPGAQPSQGLKAQLEDLYWIPSYQHHINPEALNLTPEDAVEALIGNEAYESFRGQQYVGEDLSAASARLEDRFSDEQLVSMSVRELNRQLRGFSKEEVIRLKQKRRTLKNRGYQSCRFKRVQQRHMLETEKCTLQSQVEQLKQDVARLAKERDLYKEKYEKLAGRSYGAGGPANPRDASVKAAGTEFFM</sequence>
<dbReference type="Proteomes" id="UP000007303">
    <property type="component" value="Unassembled WGS sequence"/>
</dbReference>